<dbReference type="SUPFAM" id="SSF161098">
    <property type="entry name" value="MetI-like"/>
    <property type="match status" value="2"/>
</dbReference>
<evidence type="ECO:0000256" key="5">
    <source>
        <dbReference type="ARBA" id="ARBA00022692"/>
    </source>
</evidence>
<evidence type="ECO:0000256" key="2">
    <source>
        <dbReference type="ARBA" id="ARBA00022448"/>
    </source>
</evidence>
<feature type="transmembrane region" description="Helical" evidence="8">
    <location>
        <begin position="362"/>
        <end position="387"/>
    </location>
</feature>
<dbReference type="GO" id="GO:0005886">
    <property type="term" value="C:plasma membrane"/>
    <property type="evidence" value="ECO:0007669"/>
    <property type="project" value="UniProtKB-SubCell"/>
</dbReference>
<dbReference type="PANTHER" id="PTHR43357">
    <property type="entry name" value="INNER MEMBRANE ABC TRANSPORTER PERMEASE PROTEIN YDCV"/>
    <property type="match status" value="1"/>
</dbReference>
<comment type="caution">
    <text evidence="10">The sequence shown here is derived from an EMBL/GenBank/DDBJ whole genome shotgun (WGS) entry which is preliminary data.</text>
</comment>
<keyword evidence="6 8" id="KW-1133">Transmembrane helix</keyword>
<feature type="transmembrane region" description="Helical" evidence="8">
    <location>
        <begin position="182"/>
        <end position="204"/>
    </location>
</feature>
<feature type="transmembrane region" description="Helical" evidence="8">
    <location>
        <begin position="87"/>
        <end position="105"/>
    </location>
</feature>
<gene>
    <name evidence="10" type="ORF">ATL17_2024</name>
</gene>
<evidence type="ECO:0000256" key="3">
    <source>
        <dbReference type="ARBA" id="ARBA00022475"/>
    </source>
</evidence>
<comment type="subcellular location">
    <subcellularLocation>
        <location evidence="1">Cell inner membrane</location>
        <topology evidence="1">Multi-pass membrane protein</topology>
    </subcellularLocation>
    <subcellularLocation>
        <location evidence="8">Cell membrane</location>
        <topology evidence="8">Multi-pass membrane protein</topology>
    </subcellularLocation>
</comment>
<dbReference type="PANTHER" id="PTHR43357:SF3">
    <property type="entry name" value="FE(3+)-TRANSPORT SYSTEM PERMEASE PROTEIN FBPB 2"/>
    <property type="match status" value="1"/>
</dbReference>
<dbReference type="EMBL" id="SNYR01000002">
    <property type="protein sequence ID" value="TDQ64014.1"/>
    <property type="molecule type" value="Genomic_DNA"/>
</dbReference>
<feature type="transmembrane region" description="Helical" evidence="8">
    <location>
        <begin position="280"/>
        <end position="304"/>
    </location>
</feature>
<feature type="transmembrane region" description="Helical" evidence="8">
    <location>
        <begin position="54"/>
        <end position="75"/>
    </location>
</feature>
<dbReference type="PROSITE" id="PS50928">
    <property type="entry name" value="ABC_TM1"/>
    <property type="match status" value="2"/>
</dbReference>
<keyword evidence="7 8" id="KW-0472">Membrane</keyword>
<keyword evidence="5 8" id="KW-0812">Transmembrane</keyword>
<keyword evidence="2 8" id="KW-0813">Transport</keyword>
<dbReference type="InterPro" id="IPR035906">
    <property type="entry name" value="MetI-like_sf"/>
</dbReference>
<keyword evidence="11" id="KW-1185">Reference proteome</keyword>
<proteinExistence type="inferred from homology"/>
<evidence type="ECO:0000259" key="9">
    <source>
        <dbReference type="PROSITE" id="PS50928"/>
    </source>
</evidence>
<keyword evidence="3" id="KW-1003">Cell membrane</keyword>
<feature type="transmembrane region" description="Helical" evidence="8">
    <location>
        <begin position="324"/>
        <end position="350"/>
    </location>
</feature>
<feature type="domain" description="ABC transmembrane type-1" evidence="9">
    <location>
        <begin position="328"/>
        <end position="532"/>
    </location>
</feature>
<evidence type="ECO:0000256" key="4">
    <source>
        <dbReference type="ARBA" id="ARBA00022519"/>
    </source>
</evidence>
<evidence type="ECO:0000256" key="7">
    <source>
        <dbReference type="ARBA" id="ARBA00023136"/>
    </source>
</evidence>
<dbReference type="RefSeq" id="WP_133572652.1">
    <property type="nucleotide sequence ID" value="NZ_SNYR01000002.1"/>
</dbReference>
<evidence type="ECO:0000313" key="11">
    <source>
        <dbReference type="Proteomes" id="UP000295391"/>
    </source>
</evidence>
<feature type="transmembrane region" description="Helical" evidence="8">
    <location>
        <begin position="12"/>
        <end position="34"/>
    </location>
</feature>
<comment type="similarity">
    <text evidence="8">Belongs to the binding-protein-dependent transport system permease family.</text>
</comment>
<dbReference type="InterPro" id="IPR000515">
    <property type="entry name" value="MetI-like"/>
</dbReference>
<feature type="domain" description="ABC transmembrane type-1" evidence="9">
    <location>
        <begin position="49"/>
        <end position="254"/>
    </location>
</feature>
<keyword evidence="4" id="KW-0997">Cell inner membrane</keyword>
<dbReference type="Gene3D" id="1.10.3720.10">
    <property type="entry name" value="MetI-like"/>
    <property type="match status" value="2"/>
</dbReference>
<evidence type="ECO:0000313" key="10">
    <source>
        <dbReference type="EMBL" id="TDQ64014.1"/>
    </source>
</evidence>
<dbReference type="GO" id="GO:0055085">
    <property type="term" value="P:transmembrane transport"/>
    <property type="evidence" value="ECO:0007669"/>
    <property type="project" value="InterPro"/>
</dbReference>
<organism evidence="10 11">
    <name type="scientific">Maritalea mobilis</name>
    <dbReference type="NCBI Taxonomy" id="483324"/>
    <lineage>
        <taxon>Bacteria</taxon>
        <taxon>Pseudomonadati</taxon>
        <taxon>Pseudomonadota</taxon>
        <taxon>Alphaproteobacteria</taxon>
        <taxon>Hyphomicrobiales</taxon>
        <taxon>Devosiaceae</taxon>
        <taxon>Maritalea</taxon>
    </lineage>
</organism>
<name>A0A4V3DAW5_9HYPH</name>
<dbReference type="Pfam" id="PF00528">
    <property type="entry name" value="BPD_transp_1"/>
    <property type="match status" value="2"/>
</dbReference>
<dbReference type="OrthoDB" id="9790211at2"/>
<reference evidence="10 11" key="1">
    <citation type="submission" date="2019-03" db="EMBL/GenBank/DDBJ databases">
        <title>Genomic Encyclopedia of Type Strains, Phase III (KMG-III): the genomes of soil and plant-associated and newly described type strains.</title>
        <authorList>
            <person name="Whitman W."/>
        </authorList>
    </citation>
    <scope>NUCLEOTIDE SEQUENCE [LARGE SCALE GENOMIC DNA]</scope>
    <source>
        <strain evidence="10 11">CGMCC 1.7002</strain>
    </source>
</reference>
<feature type="transmembrane region" description="Helical" evidence="8">
    <location>
        <begin position="513"/>
        <end position="531"/>
    </location>
</feature>
<dbReference type="CDD" id="cd06261">
    <property type="entry name" value="TM_PBP2"/>
    <property type="match status" value="2"/>
</dbReference>
<sequence>MKGAFSRLSFVQLVIIFLMALPVLALAFLALGRFSLEGGLFSRMLPVALTETGLLLLFVGVFTAIVGLLSAWLVSSFEFPGRKFFQWAFILPLAVPTYISAYAWVEVMEFTGPIQTAIRAATGAKTIREYWFPDIRSLEGAAIVMSLVLYPYVYLSCRAFFLMQSGALVAASRALGANAWRTFFSIILPLSRPALIVGVTLALMEVLNDVGAVEFFGVNSITKIVYTTWLNRSNLPGAAQLALTAILLIGTLIWLEQYARRRRDYLTRRDSRVPPSLIKLSLPVGLLVTAFCAGIVFLGFGVPVLELLSTSINRVMRGALRPAIWPAFINTIMLAAGGALLCVSIGYFTARKMINRDGRGGWSFLATFGYAVPGTILAIGILVPLGFMDGLINDGTRAIWGVTVGLILSGSPIAILYAYTVRFLTVSHNNIEAAMKKRGLNLLDASHILGASKWRTLIEIDLPTLRPALVAAMTLVFVECIKELPATLLLRPIGLETLSTFVYAEASLENFEAAAVPALLIVAIALVPAILGGRLQGNHS</sequence>
<dbReference type="Proteomes" id="UP000295391">
    <property type="component" value="Unassembled WGS sequence"/>
</dbReference>
<evidence type="ECO:0000256" key="1">
    <source>
        <dbReference type="ARBA" id="ARBA00004429"/>
    </source>
</evidence>
<protein>
    <submittedName>
        <fullName evidence="10">Iron(III) transport system permease protein</fullName>
    </submittedName>
</protein>
<accession>A0A4V3DAW5</accession>
<feature type="transmembrane region" description="Helical" evidence="8">
    <location>
        <begin position="399"/>
        <end position="419"/>
    </location>
</feature>
<feature type="transmembrane region" description="Helical" evidence="8">
    <location>
        <begin position="238"/>
        <end position="259"/>
    </location>
</feature>
<feature type="transmembrane region" description="Helical" evidence="8">
    <location>
        <begin position="140"/>
        <end position="161"/>
    </location>
</feature>
<dbReference type="AlphaFoldDB" id="A0A4V3DAW5"/>
<evidence type="ECO:0000256" key="8">
    <source>
        <dbReference type="RuleBase" id="RU363032"/>
    </source>
</evidence>
<evidence type="ECO:0000256" key="6">
    <source>
        <dbReference type="ARBA" id="ARBA00022989"/>
    </source>
</evidence>